<evidence type="ECO:0000259" key="2">
    <source>
        <dbReference type="Pfam" id="PF24855"/>
    </source>
</evidence>
<protein>
    <recommendedName>
        <fullName evidence="2">DUF7729 domain-containing protein</fullName>
    </recommendedName>
</protein>
<feature type="region of interest" description="Disordered" evidence="1">
    <location>
        <begin position="1"/>
        <end position="56"/>
    </location>
</feature>
<dbReference type="InterPro" id="IPR056146">
    <property type="entry name" value="DUF7729"/>
</dbReference>
<sequence length="286" mass="30061">MLLERRQEGGDESSSMIPSTTIRPSSNDDASSTATATGSGLATASPTDAGDLPRPFDTSLGNNFTSTTCPTFFSSFLNNQTFKDCLPLSLLLQTSNSFFTASRSLVRLSQTLDTTCNVDFNTCSTLMASLAQEIQQDAQCGADLEMENPVVTQAYNGFVAYPTLYHAGCLTDTDGKYCFANAVTNASAPSSSYIYYLPLGVQLPGGAKPACNQCLQNTMAIFATTASNSSQPLSKDYTGAAEQVQMTCGPTFVEASVATSAASLPITSSTTLAGALVLLTLIMNLF</sequence>
<dbReference type="Proteomes" id="UP001305779">
    <property type="component" value="Unassembled WGS sequence"/>
</dbReference>
<organism evidence="3 4">
    <name type="scientific">Zasmidium cellare</name>
    <name type="common">Wine cellar mold</name>
    <name type="synonym">Racodium cellare</name>
    <dbReference type="NCBI Taxonomy" id="395010"/>
    <lineage>
        <taxon>Eukaryota</taxon>
        <taxon>Fungi</taxon>
        <taxon>Dikarya</taxon>
        <taxon>Ascomycota</taxon>
        <taxon>Pezizomycotina</taxon>
        <taxon>Dothideomycetes</taxon>
        <taxon>Dothideomycetidae</taxon>
        <taxon>Mycosphaerellales</taxon>
        <taxon>Mycosphaerellaceae</taxon>
        <taxon>Zasmidium</taxon>
    </lineage>
</organism>
<dbReference type="PANTHER" id="PTHR39460:SF1">
    <property type="entry name" value="C6 TRANSCRIPTION FACTOR"/>
    <property type="match status" value="1"/>
</dbReference>
<proteinExistence type="predicted"/>
<feature type="compositionally biased region" description="Polar residues" evidence="1">
    <location>
        <begin position="12"/>
        <end position="23"/>
    </location>
</feature>
<dbReference type="EMBL" id="JAXOVC010000001">
    <property type="protein sequence ID" value="KAK4508102.1"/>
    <property type="molecule type" value="Genomic_DNA"/>
</dbReference>
<feature type="compositionally biased region" description="Low complexity" evidence="1">
    <location>
        <begin position="24"/>
        <end position="47"/>
    </location>
</feature>
<comment type="caution">
    <text evidence="3">The sequence shown here is derived from an EMBL/GenBank/DDBJ whole genome shotgun (WGS) entry which is preliminary data.</text>
</comment>
<reference evidence="3 4" key="1">
    <citation type="journal article" date="2023" name="G3 (Bethesda)">
        <title>A chromosome-level genome assembly of Zasmidium syzygii isolated from banana leaves.</title>
        <authorList>
            <person name="van Westerhoven A.C."/>
            <person name="Mehrabi R."/>
            <person name="Talebi R."/>
            <person name="Steentjes M.B.F."/>
            <person name="Corcolon B."/>
            <person name="Chong P.A."/>
            <person name="Kema G.H.J."/>
            <person name="Seidl M.F."/>
        </authorList>
    </citation>
    <scope>NUCLEOTIDE SEQUENCE [LARGE SCALE GENOMIC DNA]</scope>
    <source>
        <strain evidence="3 4">P124</strain>
    </source>
</reference>
<evidence type="ECO:0000256" key="1">
    <source>
        <dbReference type="SAM" id="MobiDB-lite"/>
    </source>
</evidence>
<name>A0ABR0F324_ZASCE</name>
<dbReference type="PANTHER" id="PTHR39460">
    <property type="entry name" value="EXPRESSED PROTEIN"/>
    <property type="match status" value="1"/>
</dbReference>
<keyword evidence="4" id="KW-1185">Reference proteome</keyword>
<feature type="domain" description="DUF7729" evidence="2">
    <location>
        <begin position="52"/>
        <end position="256"/>
    </location>
</feature>
<dbReference type="Pfam" id="PF24855">
    <property type="entry name" value="DUF7729"/>
    <property type="match status" value="1"/>
</dbReference>
<evidence type="ECO:0000313" key="3">
    <source>
        <dbReference type="EMBL" id="KAK4508102.1"/>
    </source>
</evidence>
<gene>
    <name evidence="3" type="ORF">PRZ48_001840</name>
</gene>
<accession>A0ABR0F324</accession>
<evidence type="ECO:0000313" key="4">
    <source>
        <dbReference type="Proteomes" id="UP001305779"/>
    </source>
</evidence>